<dbReference type="GO" id="GO:0098542">
    <property type="term" value="P:defense response to other organism"/>
    <property type="evidence" value="ECO:0007669"/>
    <property type="project" value="TreeGrafter"/>
</dbReference>
<comment type="caution">
    <text evidence="7">The sequence shown here is derived from an EMBL/GenBank/DDBJ whole genome shotgun (WGS) entry which is preliminary data.</text>
</comment>
<dbReference type="Pfam" id="PF23598">
    <property type="entry name" value="LRR_14"/>
    <property type="match status" value="1"/>
</dbReference>
<dbReference type="PANTHER" id="PTHR23155:SF1185">
    <property type="entry name" value="DISEASE RESISTANCE RPP8-LIKE PROTEIN 3-RELATED"/>
    <property type="match status" value="1"/>
</dbReference>
<dbReference type="SUPFAM" id="SSF52058">
    <property type="entry name" value="L domain-like"/>
    <property type="match status" value="1"/>
</dbReference>
<name>A0A8X8ZH99_SALSN</name>
<dbReference type="InterPro" id="IPR042197">
    <property type="entry name" value="Apaf_helical"/>
</dbReference>
<dbReference type="PANTHER" id="PTHR23155">
    <property type="entry name" value="DISEASE RESISTANCE PROTEIN RP"/>
    <property type="match status" value="1"/>
</dbReference>
<dbReference type="InterPro" id="IPR044974">
    <property type="entry name" value="Disease_R_plants"/>
</dbReference>
<evidence type="ECO:0000313" key="7">
    <source>
        <dbReference type="EMBL" id="KAG6404786.1"/>
    </source>
</evidence>
<dbReference type="InterPro" id="IPR055414">
    <property type="entry name" value="LRR_R13L4/SHOC2-like"/>
</dbReference>
<dbReference type="EMBL" id="PNBA02000012">
    <property type="protein sequence ID" value="KAG6404786.1"/>
    <property type="molecule type" value="Genomic_DNA"/>
</dbReference>
<evidence type="ECO:0000256" key="2">
    <source>
        <dbReference type="ARBA" id="ARBA00022737"/>
    </source>
</evidence>
<dbReference type="Gene3D" id="1.10.8.430">
    <property type="entry name" value="Helical domain of apoptotic protease-activating factors"/>
    <property type="match status" value="1"/>
</dbReference>
<evidence type="ECO:0000259" key="6">
    <source>
        <dbReference type="Pfam" id="PF23598"/>
    </source>
</evidence>
<keyword evidence="3" id="KW-0611">Plant defense</keyword>
<keyword evidence="4" id="KW-0175">Coiled coil</keyword>
<feature type="domain" description="NB-ARC" evidence="5">
    <location>
        <begin position="168"/>
        <end position="329"/>
    </location>
</feature>
<gene>
    <name evidence="7" type="ORF">SASPL_132362</name>
</gene>
<keyword evidence="2" id="KW-0677">Repeat</keyword>
<dbReference type="PROSITE" id="PS51450">
    <property type="entry name" value="LRR"/>
    <property type="match status" value="1"/>
</dbReference>
<keyword evidence="1" id="KW-0433">Leucine-rich repeat</keyword>
<dbReference type="GO" id="GO:0043531">
    <property type="term" value="F:ADP binding"/>
    <property type="evidence" value="ECO:0007669"/>
    <property type="project" value="InterPro"/>
</dbReference>
<dbReference type="SUPFAM" id="SSF52540">
    <property type="entry name" value="P-loop containing nucleoside triphosphate hydrolases"/>
    <property type="match status" value="1"/>
</dbReference>
<evidence type="ECO:0000313" key="8">
    <source>
        <dbReference type="Proteomes" id="UP000298416"/>
    </source>
</evidence>
<proteinExistence type="predicted"/>
<evidence type="ECO:0000256" key="4">
    <source>
        <dbReference type="SAM" id="Coils"/>
    </source>
</evidence>
<dbReference type="InterPro" id="IPR001611">
    <property type="entry name" value="Leu-rich_rpt"/>
</dbReference>
<reference evidence="7" key="1">
    <citation type="submission" date="2018-01" db="EMBL/GenBank/DDBJ databases">
        <authorList>
            <person name="Mao J.F."/>
        </authorList>
    </citation>
    <scope>NUCLEOTIDE SEQUENCE</scope>
    <source>
        <strain evidence="7">Huo1</strain>
        <tissue evidence="7">Leaf</tissue>
    </source>
</reference>
<evidence type="ECO:0000256" key="3">
    <source>
        <dbReference type="ARBA" id="ARBA00022821"/>
    </source>
</evidence>
<dbReference type="Gene3D" id="3.40.50.300">
    <property type="entry name" value="P-loop containing nucleotide triphosphate hydrolases"/>
    <property type="match status" value="1"/>
</dbReference>
<feature type="domain" description="Disease resistance R13L4/SHOC-2-like LRR" evidence="6">
    <location>
        <begin position="540"/>
        <end position="814"/>
    </location>
</feature>
<dbReference type="Pfam" id="PF00931">
    <property type="entry name" value="NB-ARC"/>
    <property type="match status" value="1"/>
</dbReference>
<sequence>MVEAAVSWMIRDLESLHVTCTKCLERLVIKSKIEELEKMLDFLRDLKSKEKSRLENLIADLVELAYNVMDVDLSCYVLKDLQEKIKVTKMRMIHLRADEENIGDKEEAEEEEVVVTKSWLKMSWTWKVVDSESKITYEFLVDDKEEDEDEEVVGLEENVKQLLDRAILKNFDHLQIFLIKGMIGIGKTTLARQLYKAGAGPFQCHAWVRISSDTTNREILMKLIKQMVGRYAKPDPPLDEMDNRSLLRMLHGHLRLNNSYFIVSDNMLEETDLKYILKGLPSRDSDGSRSTLLLTSRYEITKTSVNYTHEMKALDSNKSWQLFLKTVNKITRDVNKFSKELERKGKEMLKKCGGLPLAIRDVARQKAKQRLSGMEWEQVFDSVDLSESLKLLEPMYHELEDRVKPHFLYLSFFKENAIMREEKLEQIWAANGLHFVQVTWIFAHQSILEVVKQHYFKKRCRLNPLLHMISIKKAEEEMGLEILRSNGNSRPSPSQNARHRIIRCGREKFNHFTNEDSKQLISLIFHGGGSYLDNASSSYWESFESLKILDMEDFGVKTLSEAIGALVKLRYLGLRNNYIQEIPHSLEHLEKLEVLDIAQNFLVKVPNIIWPMGNLRNLHMSNVIFRKPLKVDVLRNLETLAYISIYDWTYEDPSFRMKLRMLGIEDVDENSDVGKLFASLAKFPNIDALSVRGFRFRSMPCLDEIGGIQRLKVLKVDGRIGRLPNADNLPQEIEYIALINTCLDEDPMPILEKLSSLSKLKLRNAYTGQEMVIQQGGFPKLDALDINELWNLRMIQVGVYGMWSLKKLEINNCPHLETLPKRIRWLSELQKFKMVTTKHNATKIRNSGLTSEIIEEDIQP</sequence>
<dbReference type="AlphaFoldDB" id="A0A8X8ZH99"/>
<evidence type="ECO:0000259" key="5">
    <source>
        <dbReference type="Pfam" id="PF00931"/>
    </source>
</evidence>
<organism evidence="7">
    <name type="scientific">Salvia splendens</name>
    <name type="common">Scarlet sage</name>
    <dbReference type="NCBI Taxonomy" id="180675"/>
    <lineage>
        <taxon>Eukaryota</taxon>
        <taxon>Viridiplantae</taxon>
        <taxon>Streptophyta</taxon>
        <taxon>Embryophyta</taxon>
        <taxon>Tracheophyta</taxon>
        <taxon>Spermatophyta</taxon>
        <taxon>Magnoliopsida</taxon>
        <taxon>eudicotyledons</taxon>
        <taxon>Gunneridae</taxon>
        <taxon>Pentapetalae</taxon>
        <taxon>asterids</taxon>
        <taxon>lamiids</taxon>
        <taxon>Lamiales</taxon>
        <taxon>Lamiaceae</taxon>
        <taxon>Nepetoideae</taxon>
        <taxon>Mentheae</taxon>
        <taxon>Salviinae</taxon>
        <taxon>Salvia</taxon>
        <taxon>Salvia subgen. Calosphace</taxon>
        <taxon>core Calosphace</taxon>
    </lineage>
</organism>
<dbReference type="InterPro" id="IPR027417">
    <property type="entry name" value="P-loop_NTPase"/>
</dbReference>
<evidence type="ECO:0000256" key="1">
    <source>
        <dbReference type="ARBA" id="ARBA00022614"/>
    </source>
</evidence>
<feature type="coiled-coil region" evidence="4">
    <location>
        <begin position="33"/>
        <end position="98"/>
    </location>
</feature>
<protein>
    <recommendedName>
        <fullName evidence="9">Disease resistance protein RPM1</fullName>
    </recommendedName>
</protein>
<dbReference type="Gene3D" id="3.80.10.10">
    <property type="entry name" value="Ribonuclease Inhibitor"/>
    <property type="match status" value="1"/>
</dbReference>
<evidence type="ECO:0008006" key="9">
    <source>
        <dbReference type="Google" id="ProtNLM"/>
    </source>
</evidence>
<accession>A0A8X8ZH99</accession>
<dbReference type="Proteomes" id="UP000298416">
    <property type="component" value="Unassembled WGS sequence"/>
</dbReference>
<keyword evidence="8" id="KW-1185">Reference proteome</keyword>
<reference evidence="7" key="2">
    <citation type="submission" date="2020-08" db="EMBL/GenBank/DDBJ databases">
        <title>Plant Genome Project.</title>
        <authorList>
            <person name="Zhang R.-G."/>
        </authorList>
    </citation>
    <scope>NUCLEOTIDE SEQUENCE</scope>
    <source>
        <strain evidence="7">Huo1</strain>
        <tissue evidence="7">Leaf</tissue>
    </source>
</reference>
<dbReference type="InterPro" id="IPR032675">
    <property type="entry name" value="LRR_dom_sf"/>
</dbReference>
<dbReference type="InterPro" id="IPR002182">
    <property type="entry name" value="NB-ARC"/>
</dbReference>
<dbReference type="PRINTS" id="PR00364">
    <property type="entry name" value="DISEASERSIST"/>
</dbReference>